<dbReference type="EMBL" id="SZYD01000017">
    <property type="protein sequence ID" value="KAD3067161.1"/>
    <property type="molecule type" value="Genomic_DNA"/>
</dbReference>
<name>A0A5N6M050_9ASTR</name>
<keyword evidence="2" id="KW-1185">Reference proteome</keyword>
<evidence type="ECO:0000313" key="2">
    <source>
        <dbReference type="Proteomes" id="UP000326396"/>
    </source>
</evidence>
<proteinExistence type="predicted"/>
<comment type="caution">
    <text evidence="1">The sequence shown here is derived from an EMBL/GenBank/DDBJ whole genome shotgun (WGS) entry which is preliminary data.</text>
</comment>
<evidence type="ECO:0000313" key="1">
    <source>
        <dbReference type="EMBL" id="KAD3067161.1"/>
    </source>
</evidence>
<reference evidence="1 2" key="1">
    <citation type="submission" date="2019-05" db="EMBL/GenBank/DDBJ databases">
        <title>Mikania micrantha, genome provides insights into the molecular mechanism of rapid growth.</title>
        <authorList>
            <person name="Liu B."/>
        </authorList>
    </citation>
    <scope>NUCLEOTIDE SEQUENCE [LARGE SCALE GENOMIC DNA]</scope>
    <source>
        <strain evidence="1">NLD-2019</strain>
        <tissue evidence="1">Leaf</tissue>
    </source>
</reference>
<accession>A0A5N6M050</accession>
<organism evidence="1 2">
    <name type="scientific">Mikania micrantha</name>
    <name type="common">bitter vine</name>
    <dbReference type="NCBI Taxonomy" id="192012"/>
    <lineage>
        <taxon>Eukaryota</taxon>
        <taxon>Viridiplantae</taxon>
        <taxon>Streptophyta</taxon>
        <taxon>Embryophyta</taxon>
        <taxon>Tracheophyta</taxon>
        <taxon>Spermatophyta</taxon>
        <taxon>Magnoliopsida</taxon>
        <taxon>eudicotyledons</taxon>
        <taxon>Gunneridae</taxon>
        <taxon>Pentapetalae</taxon>
        <taxon>asterids</taxon>
        <taxon>campanulids</taxon>
        <taxon>Asterales</taxon>
        <taxon>Asteraceae</taxon>
        <taxon>Asteroideae</taxon>
        <taxon>Heliantheae alliance</taxon>
        <taxon>Eupatorieae</taxon>
        <taxon>Mikania</taxon>
    </lineage>
</organism>
<sequence>MIEYEIEEMMNYHERRRHKRVDIREPDRVFDSEMECGDDGDVQKRGYWNQRSPSHLNSPDALCLPEFPQLHPPQAMKAGLLTASRSLGEDRSVGGSGKIDSGGSWLKVSIWFINAWVLQQIVGYGKSMVEEIYLEEIKIQERKPIWFHTHQLLTHGWDHAIQPKNPRKSGLKSTVVTEMVVTVVDWGGNPKVRKKKGVI</sequence>
<dbReference type="AlphaFoldDB" id="A0A5N6M050"/>
<gene>
    <name evidence="1" type="ORF">E3N88_35041</name>
</gene>
<protein>
    <submittedName>
        <fullName evidence="1">Uncharacterized protein</fullName>
    </submittedName>
</protein>
<dbReference type="Proteomes" id="UP000326396">
    <property type="component" value="Linkage Group LG7"/>
</dbReference>